<evidence type="ECO:0000256" key="2">
    <source>
        <dbReference type="ARBA" id="ARBA00022475"/>
    </source>
</evidence>
<feature type="domain" description="VTT" evidence="7">
    <location>
        <begin position="63"/>
        <end position="176"/>
    </location>
</feature>
<protein>
    <recommendedName>
        <fullName evidence="6">TVP38/TMEM64 family membrane protein</fullName>
    </recommendedName>
</protein>
<feature type="transmembrane region" description="Helical" evidence="6">
    <location>
        <begin position="83"/>
        <end position="104"/>
    </location>
</feature>
<keyword evidence="5 6" id="KW-0472">Membrane</keyword>
<gene>
    <name evidence="8" type="ORF">CMUC_0235</name>
</gene>
<name>A0A6G5QEE2_9BACT</name>
<evidence type="ECO:0000256" key="4">
    <source>
        <dbReference type="ARBA" id="ARBA00022989"/>
    </source>
</evidence>
<evidence type="ECO:0000313" key="9">
    <source>
        <dbReference type="Proteomes" id="UP000503264"/>
    </source>
</evidence>
<dbReference type="Proteomes" id="UP000503264">
    <property type="component" value="Chromosome"/>
</dbReference>
<feature type="transmembrane region" description="Helical" evidence="6">
    <location>
        <begin position="156"/>
        <end position="174"/>
    </location>
</feature>
<evidence type="ECO:0000256" key="3">
    <source>
        <dbReference type="ARBA" id="ARBA00022692"/>
    </source>
</evidence>
<dbReference type="GO" id="GO:0005886">
    <property type="term" value="C:plasma membrane"/>
    <property type="evidence" value="ECO:0007669"/>
    <property type="project" value="UniProtKB-SubCell"/>
</dbReference>
<sequence length="221" mass="24837">MKKEQNKLINLLKIAVICIFCIIAFLLVKYVGVDELKAFINHYDTFSPIVYIICFSLMPIFFFPVPILAVVAGAMFGLLEGSIYTIIGAMINSVLMFYIARFFNFKAIRNFVKKYKISNDQIDSLGLILILRLMPLVPYNALNYACGFMQVNIKKYSLATLLGIIPATFVMVNLGDKILDIKSSEFVLACILTILLIFLSSFGAKRIKRVKNGSIDNSSDI</sequence>
<feature type="transmembrane region" description="Helical" evidence="6">
    <location>
        <begin position="186"/>
        <end position="204"/>
    </location>
</feature>
<evidence type="ECO:0000256" key="6">
    <source>
        <dbReference type="RuleBase" id="RU366058"/>
    </source>
</evidence>
<dbReference type="PANTHER" id="PTHR12677:SF59">
    <property type="entry name" value="GOLGI APPARATUS MEMBRANE PROTEIN TVP38-RELATED"/>
    <property type="match status" value="1"/>
</dbReference>
<evidence type="ECO:0000256" key="5">
    <source>
        <dbReference type="ARBA" id="ARBA00023136"/>
    </source>
</evidence>
<dbReference type="RefSeq" id="WP_171993322.1">
    <property type="nucleotide sequence ID" value="NZ_CP012542.1"/>
</dbReference>
<accession>A0A6G5QEE2</accession>
<keyword evidence="4 6" id="KW-1133">Transmembrane helix</keyword>
<evidence type="ECO:0000313" key="8">
    <source>
        <dbReference type="EMBL" id="QCD44050.1"/>
    </source>
</evidence>
<evidence type="ECO:0000256" key="1">
    <source>
        <dbReference type="ARBA" id="ARBA00004651"/>
    </source>
</evidence>
<organism evidence="8 9">
    <name type="scientific">Campylobacter mucosalis CCUG 21559</name>
    <dbReference type="NCBI Taxonomy" id="1032067"/>
    <lineage>
        <taxon>Bacteria</taxon>
        <taxon>Pseudomonadati</taxon>
        <taxon>Campylobacterota</taxon>
        <taxon>Epsilonproteobacteria</taxon>
        <taxon>Campylobacterales</taxon>
        <taxon>Campylobacteraceae</taxon>
        <taxon>Campylobacter</taxon>
    </lineage>
</organism>
<dbReference type="EMBL" id="CP012542">
    <property type="protein sequence ID" value="QCD44050.1"/>
    <property type="molecule type" value="Genomic_DNA"/>
</dbReference>
<keyword evidence="9" id="KW-1185">Reference proteome</keyword>
<feature type="transmembrane region" description="Helical" evidence="6">
    <location>
        <begin position="12"/>
        <end position="30"/>
    </location>
</feature>
<reference evidence="8 9" key="1">
    <citation type="submission" date="2016-07" db="EMBL/GenBank/DDBJ databases">
        <title>Comparative genomics of the Campylobacter concisus group.</title>
        <authorList>
            <person name="Miller W.G."/>
            <person name="Yee E."/>
            <person name="Chapman M.H."/>
            <person name="Huynh S."/>
            <person name="Bono J.L."/>
            <person name="On S.L.W."/>
            <person name="StLeger J."/>
            <person name="Foster G."/>
            <person name="Parker C.T."/>
        </authorList>
    </citation>
    <scope>NUCLEOTIDE SEQUENCE [LARGE SCALE GENOMIC DNA]</scope>
    <source>
        <strain evidence="8 9">CCUG 21559</strain>
    </source>
</reference>
<proteinExistence type="inferred from homology"/>
<dbReference type="AlphaFoldDB" id="A0A6G5QEE2"/>
<dbReference type="Pfam" id="PF09335">
    <property type="entry name" value="VTT_dom"/>
    <property type="match status" value="1"/>
</dbReference>
<feature type="transmembrane region" description="Helical" evidence="6">
    <location>
        <begin position="50"/>
        <end position="76"/>
    </location>
</feature>
<dbReference type="InterPro" id="IPR032816">
    <property type="entry name" value="VTT_dom"/>
</dbReference>
<comment type="similarity">
    <text evidence="6">Belongs to the TVP38/TMEM64 family.</text>
</comment>
<dbReference type="InterPro" id="IPR015414">
    <property type="entry name" value="TMEM64"/>
</dbReference>
<evidence type="ECO:0000259" key="7">
    <source>
        <dbReference type="Pfam" id="PF09335"/>
    </source>
</evidence>
<comment type="subcellular location">
    <subcellularLocation>
        <location evidence="1 6">Cell membrane</location>
        <topology evidence="1 6">Multi-pass membrane protein</topology>
    </subcellularLocation>
</comment>
<keyword evidence="2 6" id="KW-1003">Cell membrane</keyword>
<keyword evidence="3 6" id="KW-0812">Transmembrane</keyword>
<dbReference type="PANTHER" id="PTHR12677">
    <property type="entry name" value="GOLGI APPARATUS MEMBRANE PROTEIN TVP38-RELATED"/>
    <property type="match status" value="1"/>
</dbReference>